<evidence type="ECO:0000313" key="3">
    <source>
        <dbReference type="Proteomes" id="UP000285405"/>
    </source>
</evidence>
<feature type="region of interest" description="Disordered" evidence="1">
    <location>
        <begin position="224"/>
        <end position="249"/>
    </location>
</feature>
<evidence type="ECO:0008006" key="4">
    <source>
        <dbReference type="Google" id="ProtNLM"/>
    </source>
</evidence>
<feature type="compositionally biased region" description="Polar residues" evidence="1">
    <location>
        <begin position="299"/>
        <end position="308"/>
    </location>
</feature>
<evidence type="ECO:0000313" key="2">
    <source>
        <dbReference type="EMBL" id="RKF72806.1"/>
    </source>
</evidence>
<dbReference type="OrthoDB" id="506431at2759"/>
<feature type="region of interest" description="Disordered" evidence="1">
    <location>
        <begin position="262"/>
        <end position="308"/>
    </location>
</feature>
<organism evidence="2 3">
    <name type="scientific">Golovinomyces cichoracearum</name>
    <dbReference type="NCBI Taxonomy" id="62708"/>
    <lineage>
        <taxon>Eukaryota</taxon>
        <taxon>Fungi</taxon>
        <taxon>Dikarya</taxon>
        <taxon>Ascomycota</taxon>
        <taxon>Pezizomycotina</taxon>
        <taxon>Leotiomycetes</taxon>
        <taxon>Erysiphales</taxon>
        <taxon>Erysiphaceae</taxon>
        <taxon>Golovinomyces</taxon>
    </lineage>
</organism>
<sequence>MSLDVALQSVAFYILSCSTCAKINHRRRAKSKAKRERAAKDVLKAEHPELYHHPSPFSTNQYWAEDIMMGPGNPKKNDRGASRNITRRATDSPGQESVSAGSTTLKSEAPSSPTAVTEGSRISGDGWNIQRYQREDEDLWGYDAPKPGQIIMDAVVKAGCAAGRLLEGSLSIIGGVKEETEKENPPKYYMRNPPVNDLHPPIVSTAPTSIAETRWMIQPPPSAKVMEGKERVTRSRASSNGSSWKGVDSVPLSRQVVERLVDAKINRESPSNSESLSTNSRFDLSSKPTKLQKFDEPQQENCNQFGST</sequence>
<dbReference type="EMBL" id="MCBR01009287">
    <property type="protein sequence ID" value="RKF72806.1"/>
    <property type="molecule type" value="Genomic_DNA"/>
</dbReference>
<feature type="compositionally biased region" description="Polar residues" evidence="1">
    <location>
        <begin position="92"/>
        <end position="117"/>
    </location>
</feature>
<comment type="caution">
    <text evidence="2">The sequence shown here is derived from an EMBL/GenBank/DDBJ whole genome shotgun (WGS) entry which is preliminary data.</text>
</comment>
<feature type="region of interest" description="Disordered" evidence="1">
    <location>
        <begin position="66"/>
        <end position="123"/>
    </location>
</feature>
<reference evidence="2 3" key="1">
    <citation type="journal article" date="2018" name="BMC Genomics">
        <title>Comparative genome analyses reveal sequence features reflecting distinct modes of host-adaptation between dicot and monocot powdery mildew.</title>
        <authorList>
            <person name="Wu Y."/>
            <person name="Ma X."/>
            <person name="Pan Z."/>
            <person name="Kale S.D."/>
            <person name="Song Y."/>
            <person name="King H."/>
            <person name="Zhang Q."/>
            <person name="Presley C."/>
            <person name="Deng X."/>
            <person name="Wei C.I."/>
            <person name="Xiao S."/>
        </authorList>
    </citation>
    <scope>NUCLEOTIDE SEQUENCE [LARGE SCALE GENOMIC DNA]</scope>
    <source>
        <strain evidence="2">UCSC1</strain>
    </source>
</reference>
<dbReference type="AlphaFoldDB" id="A0A420IE41"/>
<name>A0A420IE41_9PEZI</name>
<protein>
    <recommendedName>
        <fullName evidence="4">Signal peptide-containing protein</fullName>
    </recommendedName>
</protein>
<gene>
    <name evidence="2" type="ORF">GcC1_092017</name>
</gene>
<dbReference type="Proteomes" id="UP000285405">
    <property type="component" value="Unassembled WGS sequence"/>
</dbReference>
<feature type="compositionally biased region" description="Low complexity" evidence="1">
    <location>
        <begin position="268"/>
        <end position="281"/>
    </location>
</feature>
<proteinExistence type="predicted"/>
<evidence type="ECO:0000256" key="1">
    <source>
        <dbReference type="SAM" id="MobiDB-lite"/>
    </source>
</evidence>
<accession>A0A420IE41</accession>